<gene>
    <name evidence="1" type="ORF">RSA11_04510</name>
</gene>
<name>A0AAW3MJB1_9BACL</name>
<sequence>MKRSDSISSIAKALAAFQQDVTQPKKSAKNPHFKSTYVPLDNVVDSIAETAPKHGLSYIQTTVTENDKAGVQTLLMHESGEWIEFEPLLLPIGQKATPQAVGSAITYARRYSLSSVFGLASEVDDDANGASDNASKNPAPKAVMATKTELDTLNKLVDILAGLHAVSREKVLEKVKWDGSSALEQSGAVGRKNALNEWIENAKKEAAEANKEESA</sequence>
<evidence type="ECO:0000313" key="2">
    <source>
        <dbReference type="Proteomes" id="UP000072605"/>
    </source>
</evidence>
<reference evidence="1 2" key="1">
    <citation type="journal article" date="2016" name="Front. Microbiol.">
        <title>Genomic Resource of Rice Seed Associated Bacteria.</title>
        <authorList>
            <person name="Midha S."/>
            <person name="Bansal K."/>
            <person name="Sharma S."/>
            <person name="Kumar N."/>
            <person name="Patil P.P."/>
            <person name="Chaudhry V."/>
            <person name="Patil P.B."/>
        </authorList>
    </citation>
    <scope>NUCLEOTIDE SEQUENCE [LARGE SCALE GENOMIC DNA]</scope>
    <source>
        <strain evidence="1 2">RSA11</strain>
    </source>
</reference>
<proteinExistence type="predicted"/>
<protein>
    <recommendedName>
        <fullName evidence="3">Single-stranded DNA-binding protein</fullName>
    </recommendedName>
</protein>
<dbReference type="Pfam" id="PF04404">
    <property type="entry name" value="ERF"/>
    <property type="match status" value="1"/>
</dbReference>
<dbReference type="RefSeq" id="WP_058713221.1">
    <property type="nucleotide sequence ID" value="NZ_LDQV01000012.1"/>
</dbReference>
<dbReference type="AlphaFoldDB" id="A0AAW3MJB1"/>
<accession>A0AAW3MJB1</accession>
<dbReference type="InterPro" id="IPR007499">
    <property type="entry name" value="ERF_bacteria_virus"/>
</dbReference>
<evidence type="ECO:0008006" key="3">
    <source>
        <dbReference type="Google" id="ProtNLM"/>
    </source>
</evidence>
<dbReference type="EMBL" id="LDQV01000012">
    <property type="protein sequence ID" value="KTR27926.1"/>
    <property type="molecule type" value="Genomic_DNA"/>
</dbReference>
<evidence type="ECO:0000313" key="1">
    <source>
        <dbReference type="EMBL" id="KTR27926.1"/>
    </source>
</evidence>
<organism evidence="1 2">
    <name type="scientific">Exiguobacterium indicum</name>
    <dbReference type="NCBI Taxonomy" id="296995"/>
    <lineage>
        <taxon>Bacteria</taxon>
        <taxon>Bacillati</taxon>
        <taxon>Bacillota</taxon>
        <taxon>Bacilli</taxon>
        <taxon>Bacillales</taxon>
        <taxon>Bacillales Family XII. Incertae Sedis</taxon>
        <taxon>Exiguobacterium</taxon>
    </lineage>
</organism>
<dbReference type="Proteomes" id="UP000072605">
    <property type="component" value="Unassembled WGS sequence"/>
</dbReference>
<comment type="caution">
    <text evidence="1">The sequence shown here is derived from an EMBL/GenBank/DDBJ whole genome shotgun (WGS) entry which is preliminary data.</text>
</comment>